<keyword evidence="6 8" id="KW-0472">Membrane</keyword>
<keyword evidence="3 8" id="KW-1134">Transmembrane beta strand</keyword>
<dbReference type="Pfam" id="PF00593">
    <property type="entry name" value="TonB_dep_Rec_b-barrel"/>
    <property type="match status" value="1"/>
</dbReference>
<dbReference type="InterPro" id="IPR000531">
    <property type="entry name" value="Beta-barrel_TonB"/>
</dbReference>
<reference evidence="13" key="2">
    <citation type="submission" date="2023-01" db="EMBL/GenBank/DDBJ databases">
        <authorList>
            <person name="Sun Q."/>
            <person name="Evtushenko L."/>
        </authorList>
    </citation>
    <scope>NUCLEOTIDE SEQUENCE</scope>
    <source>
        <strain evidence="13">VKM B-1499</strain>
    </source>
</reference>
<name>A0ABQ5T4Y9_9CAUL</name>
<evidence type="ECO:0000256" key="3">
    <source>
        <dbReference type="ARBA" id="ARBA00022452"/>
    </source>
</evidence>
<dbReference type="Gene3D" id="2.170.130.10">
    <property type="entry name" value="TonB-dependent receptor, plug domain"/>
    <property type="match status" value="1"/>
</dbReference>
<keyword evidence="4 8" id="KW-0812">Transmembrane</keyword>
<evidence type="ECO:0000259" key="11">
    <source>
        <dbReference type="Pfam" id="PF00593"/>
    </source>
</evidence>
<dbReference type="InterPro" id="IPR039426">
    <property type="entry name" value="TonB-dep_rcpt-like"/>
</dbReference>
<dbReference type="Proteomes" id="UP001143509">
    <property type="component" value="Unassembled WGS sequence"/>
</dbReference>
<keyword evidence="13" id="KW-0675">Receptor</keyword>
<evidence type="ECO:0000256" key="9">
    <source>
        <dbReference type="RuleBase" id="RU003357"/>
    </source>
</evidence>
<keyword evidence="2 8" id="KW-0813">Transport</keyword>
<dbReference type="Pfam" id="PF07715">
    <property type="entry name" value="Plug"/>
    <property type="match status" value="1"/>
</dbReference>
<dbReference type="PROSITE" id="PS52016">
    <property type="entry name" value="TONB_DEPENDENT_REC_3"/>
    <property type="match status" value="1"/>
</dbReference>
<dbReference type="PANTHER" id="PTHR47234">
    <property type="match status" value="1"/>
</dbReference>
<dbReference type="InterPro" id="IPR012910">
    <property type="entry name" value="Plug_dom"/>
</dbReference>
<comment type="similarity">
    <text evidence="8 9">Belongs to the TonB-dependent receptor family.</text>
</comment>
<evidence type="ECO:0000256" key="5">
    <source>
        <dbReference type="ARBA" id="ARBA00023077"/>
    </source>
</evidence>
<reference evidence="13" key="1">
    <citation type="journal article" date="2014" name="Int. J. Syst. Evol. Microbiol.">
        <title>Complete genome of a new Firmicutes species belonging to the dominant human colonic microbiota ('Ruminococcus bicirculans') reveals two chromosomes and a selective capacity to utilize plant glucans.</title>
        <authorList>
            <consortium name="NISC Comparative Sequencing Program"/>
            <person name="Wegmann U."/>
            <person name="Louis P."/>
            <person name="Goesmann A."/>
            <person name="Henrissat B."/>
            <person name="Duncan S.H."/>
            <person name="Flint H.J."/>
        </authorList>
    </citation>
    <scope>NUCLEOTIDE SEQUENCE</scope>
    <source>
        <strain evidence="13">VKM B-1499</strain>
    </source>
</reference>
<dbReference type="InterPro" id="IPR037066">
    <property type="entry name" value="Plug_dom_sf"/>
</dbReference>
<keyword evidence="10" id="KW-0732">Signal</keyword>
<evidence type="ECO:0000313" key="13">
    <source>
        <dbReference type="EMBL" id="GLK47235.1"/>
    </source>
</evidence>
<evidence type="ECO:0000313" key="14">
    <source>
        <dbReference type="Proteomes" id="UP001143509"/>
    </source>
</evidence>
<gene>
    <name evidence="13" type="ORF">GCM10017620_02080</name>
</gene>
<feature type="domain" description="TonB-dependent receptor plug" evidence="12">
    <location>
        <begin position="61"/>
        <end position="180"/>
    </location>
</feature>
<dbReference type="SUPFAM" id="SSF56935">
    <property type="entry name" value="Porins"/>
    <property type="match status" value="1"/>
</dbReference>
<feature type="signal peptide" evidence="10">
    <location>
        <begin position="1"/>
        <end position="26"/>
    </location>
</feature>
<evidence type="ECO:0000256" key="1">
    <source>
        <dbReference type="ARBA" id="ARBA00004571"/>
    </source>
</evidence>
<evidence type="ECO:0000256" key="7">
    <source>
        <dbReference type="ARBA" id="ARBA00023237"/>
    </source>
</evidence>
<evidence type="ECO:0000256" key="10">
    <source>
        <dbReference type="SAM" id="SignalP"/>
    </source>
</evidence>
<comment type="caution">
    <text evidence="13">The sequence shown here is derived from an EMBL/GenBank/DDBJ whole genome shotgun (WGS) entry which is preliminary data.</text>
</comment>
<keyword evidence="14" id="KW-1185">Reference proteome</keyword>
<feature type="domain" description="TonB-dependent receptor-like beta-barrel" evidence="11">
    <location>
        <begin position="408"/>
        <end position="946"/>
    </location>
</feature>
<feature type="chain" id="PRO_5046614096" evidence="10">
    <location>
        <begin position="27"/>
        <end position="986"/>
    </location>
</feature>
<dbReference type="EMBL" id="BSFD01000001">
    <property type="protein sequence ID" value="GLK47235.1"/>
    <property type="molecule type" value="Genomic_DNA"/>
</dbReference>
<evidence type="ECO:0000256" key="6">
    <source>
        <dbReference type="ARBA" id="ARBA00023136"/>
    </source>
</evidence>
<dbReference type="InterPro" id="IPR036942">
    <property type="entry name" value="Beta-barrel_TonB_sf"/>
</dbReference>
<sequence>MIDFKKHLLGTTVVVGLAFLSAPAWAQTQTGASASGDKADDDAAAVEEVVVVGSRLRRDNYNSASPVQVVTREDATLAGFASTTEVLQSTAITQGTSQINNAYGGYVTNGGPGANTLSLRGLGATRTLVLLNGRRVAPAGSRGSVGSADLNVLPSAMIERIEVLKDGASSLYGSDAVAGVVNIVTRNDLDGVTVEGQFNAPMDADGAGQQKRYSIVGGTHGDRWNLSGSAEYYQRDELTLGDRDFTRCPTDNYLDGSDYIDPLTGKSKCYSLNAGGVTINTIGTSYMTGVAADGTTATRFNRWRPNSAVTTGLVGFEGVGGTGTNTSVRDTYDADMLNESLISPVEVATVYLQGSYDLHALGNAEVYGEFLYNQRKSSQTDYRQLVLDYAVGSPLIPDNLSSSVFSASDLGLNLGQAVGVRAFIGYGNTTSTQQVDFTKTVGGIRGDFTPLAGWRYDVSASYTRSDSVYTSEQFLIDRLQNSLDVVANSDGTFSCAGGAEGCVAAPALNSQTLAGELPADWLGYVMTDVTGRTLYDEAVLSASIDGPLFTLPAGEVAVFLGAEYREMSIEDIPGIDMQTSNVYNYSTSAITRGDDSVWEVFGEVEVPLLRDMRFAQNLTLSASGRYTDYESYGDDTTYKVGLVYQPVDFLTFRGSYGTSYRAPALFEQFVGATSGYLSSSYDPCNSYGDDGTDARVAANCASEGLAGTFQQTSSVAVVTSGGAENGLEAETSTNLTVGLILQPKLPDSWGELSFAVDYYEIEVDNGVDRIGASSILNLCYASANADFAAGNGYCSLIDRDASSNGLTVYDSYVNVATDVVKGIDYTLRYRKPVGVGTALVNLGVTQMTERYSTLFADDPIYDEVGTIGTPEFTATADFSYAWDQWRVHYGLEWIDGMGYDTYYQKYYGYTLESLGYDAEVGAYLTQNVSVRYEADDWAVTVGVRNLTNQTGDEVSAGVVNMVGNVPLYSGYDYVGRTAFINLSKSF</sequence>
<comment type="subcellular location">
    <subcellularLocation>
        <location evidence="1 8">Cell outer membrane</location>
        <topology evidence="1 8">Multi-pass membrane protein</topology>
    </subcellularLocation>
</comment>
<keyword evidence="5 9" id="KW-0798">TonB box</keyword>
<keyword evidence="7 8" id="KW-0998">Cell outer membrane</keyword>
<accession>A0ABQ5T4Y9</accession>
<evidence type="ECO:0000259" key="12">
    <source>
        <dbReference type="Pfam" id="PF07715"/>
    </source>
</evidence>
<evidence type="ECO:0000256" key="4">
    <source>
        <dbReference type="ARBA" id="ARBA00022692"/>
    </source>
</evidence>
<evidence type="ECO:0000256" key="2">
    <source>
        <dbReference type="ARBA" id="ARBA00022448"/>
    </source>
</evidence>
<dbReference type="Gene3D" id="2.40.170.20">
    <property type="entry name" value="TonB-dependent receptor, beta-barrel domain"/>
    <property type="match status" value="1"/>
</dbReference>
<proteinExistence type="inferred from homology"/>
<evidence type="ECO:0000256" key="8">
    <source>
        <dbReference type="PROSITE-ProRule" id="PRU01360"/>
    </source>
</evidence>
<dbReference type="PANTHER" id="PTHR47234:SF2">
    <property type="entry name" value="TONB-DEPENDENT RECEPTOR"/>
    <property type="match status" value="1"/>
</dbReference>
<organism evidence="13 14">
    <name type="scientific">Brevundimonas intermedia</name>
    <dbReference type="NCBI Taxonomy" id="74315"/>
    <lineage>
        <taxon>Bacteria</taxon>
        <taxon>Pseudomonadati</taxon>
        <taxon>Pseudomonadota</taxon>
        <taxon>Alphaproteobacteria</taxon>
        <taxon>Caulobacterales</taxon>
        <taxon>Caulobacteraceae</taxon>
        <taxon>Brevundimonas</taxon>
    </lineage>
</organism>
<protein>
    <submittedName>
        <fullName evidence="13">TonB-dependent receptor</fullName>
    </submittedName>
</protein>
<dbReference type="RefSeq" id="WP_271163620.1">
    <property type="nucleotide sequence ID" value="NZ_BSFD01000001.1"/>
</dbReference>